<dbReference type="InterPro" id="IPR013320">
    <property type="entry name" value="ConA-like_dom_sf"/>
</dbReference>
<dbReference type="Proteomes" id="UP000001645">
    <property type="component" value="Chromosome 6"/>
</dbReference>
<name>A0A803YBQ5_MELGA</name>
<sequence>MLCLVRFMNAICFLSIYFYFYFFLADNCVQDRSVLTFCKKKKSSCVCKYLSGASIGRCDFEFDFCDWKQEENGDFDWHLRTSSSTKLGTGPAADHTLQEVSGHYIFIKSSFFQLPGQKARISSPVLSRMNKKCKRIVNGAYFFSIFFYYHMYGVHVGSLIVYQMTMSKHEKILLILTGNQGNFWQSKALNLVGDGKEDFQVIFEGIVGTDLKGGVALDDITLSRECLPSQEFIPAESTTLPPTGISLPL</sequence>
<dbReference type="PRINTS" id="PR00020">
    <property type="entry name" value="MAMDOMAIN"/>
</dbReference>
<reference evidence="3 4" key="1">
    <citation type="journal article" date="2010" name="PLoS Biol.">
        <title>Multi-platform next-generation sequencing of the domestic turkey (Meleagris gallopavo): genome assembly and analysis.</title>
        <authorList>
            <person name="Dalloul R.A."/>
            <person name="Long J.A."/>
            <person name="Zimin A.V."/>
            <person name="Aslam L."/>
            <person name="Beal K."/>
            <person name="Blomberg L.A."/>
            <person name="Bouffard P."/>
            <person name="Burt D.W."/>
            <person name="Crasta O."/>
            <person name="Crooijmans R.P."/>
            <person name="Cooper K."/>
            <person name="Coulombe R.A."/>
            <person name="De S."/>
            <person name="Delany M.E."/>
            <person name="Dodgson J.B."/>
            <person name="Dong J.J."/>
            <person name="Evans C."/>
            <person name="Frederickson K.M."/>
            <person name="Flicek P."/>
            <person name="Florea L."/>
            <person name="Folkerts O."/>
            <person name="Groenen M.A."/>
            <person name="Harkins T.T."/>
            <person name="Herrero J."/>
            <person name="Hoffmann S."/>
            <person name="Megens H.J."/>
            <person name="Jiang A."/>
            <person name="de Jong P."/>
            <person name="Kaiser P."/>
            <person name="Kim H."/>
            <person name="Kim K.W."/>
            <person name="Kim S."/>
            <person name="Langenberger D."/>
            <person name="Lee M.K."/>
            <person name="Lee T."/>
            <person name="Mane S."/>
            <person name="Marcais G."/>
            <person name="Marz M."/>
            <person name="McElroy A.P."/>
            <person name="Modise T."/>
            <person name="Nefedov M."/>
            <person name="Notredame C."/>
            <person name="Paton I.R."/>
            <person name="Payne W.S."/>
            <person name="Pertea G."/>
            <person name="Prickett D."/>
            <person name="Puiu D."/>
            <person name="Qioa D."/>
            <person name="Raineri E."/>
            <person name="Ruffier M."/>
            <person name="Salzberg S.L."/>
            <person name="Schatz M.C."/>
            <person name="Scheuring C."/>
            <person name="Schmidt C.J."/>
            <person name="Schroeder S."/>
            <person name="Searle S.M."/>
            <person name="Smith E.J."/>
            <person name="Smith J."/>
            <person name="Sonstegard T.S."/>
            <person name="Stadler P.F."/>
            <person name="Tafer H."/>
            <person name="Tu Z.J."/>
            <person name="Van Tassell C.P."/>
            <person name="Vilella A.J."/>
            <person name="Williams K.P."/>
            <person name="Yorke J.A."/>
            <person name="Zhang L."/>
            <person name="Zhang H.B."/>
            <person name="Zhang X."/>
            <person name="Zhang Y."/>
            <person name="Reed K.M."/>
        </authorList>
    </citation>
    <scope>NUCLEOTIDE SEQUENCE [LARGE SCALE GENOMIC DNA]</scope>
</reference>
<dbReference type="InterPro" id="IPR000998">
    <property type="entry name" value="MAM_dom"/>
</dbReference>
<feature type="transmembrane region" description="Helical" evidence="1">
    <location>
        <begin position="7"/>
        <end position="24"/>
    </location>
</feature>
<dbReference type="PROSITE" id="PS50060">
    <property type="entry name" value="MAM_2"/>
    <property type="match status" value="1"/>
</dbReference>
<protein>
    <recommendedName>
        <fullName evidence="2">MAM domain-containing protein</fullName>
    </recommendedName>
</protein>
<dbReference type="InterPro" id="IPR051560">
    <property type="entry name" value="MAM_domain-containing"/>
</dbReference>
<dbReference type="CDD" id="cd06263">
    <property type="entry name" value="MAM"/>
    <property type="match status" value="1"/>
</dbReference>
<reference evidence="3" key="2">
    <citation type="submission" date="2025-08" db="UniProtKB">
        <authorList>
            <consortium name="Ensembl"/>
        </authorList>
    </citation>
    <scope>IDENTIFICATION</scope>
</reference>
<dbReference type="SUPFAM" id="SSF49899">
    <property type="entry name" value="Concanavalin A-like lectins/glucanases"/>
    <property type="match status" value="1"/>
</dbReference>
<keyword evidence="1" id="KW-1133">Transmembrane helix</keyword>
<keyword evidence="1" id="KW-0812">Transmembrane</keyword>
<dbReference type="PANTHER" id="PTHR23282:SF146">
    <property type="entry name" value="RT07201P-RELATED"/>
    <property type="match status" value="1"/>
</dbReference>
<evidence type="ECO:0000313" key="4">
    <source>
        <dbReference type="Proteomes" id="UP000001645"/>
    </source>
</evidence>
<reference evidence="3" key="3">
    <citation type="submission" date="2025-09" db="UniProtKB">
        <authorList>
            <consortium name="Ensembl"/>
        </authorList>
    </citation>
    <scope>IDENTIFICATION</scope>
</reference>
<evidence type="ECO:0000313" key="3">
    <source>
        <dbReference type="Ensembl" id="ENSMGAP00000029202.1"/>
    </source>
</evidence>
<dbReference type="PANTHER" id="PTHR23282">
    <property type="entry name" value="APICAL ENDOSOMAL GLYCOPROTEIN PRECURSOR"/>
    <property type="match status" value="1"/>
</dbReference>
<dbReference type="GO" id="GO:0016020">
    <property type="term" value="C:membrane"/>
    <property type="evidence" value="ECO:0007669"/>
    <property type="project" value="InterPro"/>
</dbReference>
<proteinExistence type="predicted"/>
<organism evidence="3 4">
    <name type="scientific">Meleagris gallopavo</name>
    <name type="common">Wild turkey</name>
    <dbReference type="NCBI Taxonomy" id="9103"/>
    <lineage>
        <taxon>Eukaryota</taxon>
        <taxon>Metazoa</taxon>
        <taxon>Chordata</taxon>
        <taxon>Craniata</taxon>
        <taxon>Vertebrata</taxon>
        <taxon>Euteleostomi</taxon>
        <taxon>Archelosauria</taxon>
        <taxon>Archosauria</taxon>
        <taxon>Dinosauria</taxon>
        <taxon>Saurischia</taxon>
        <taxon>Theropoda</taxon>
        <taxon>Coelurosauria</taxon>
        <taxon>Aves</taxon>
        <taxon>Neognathae</taxon>
        <taxon>Galloanserae</taxon>
        <taxon>Galliformes</taxon>
        <taxon>Phasianidae</taxon>
        <taxon>Meleagridinae</taxon>
        <taxon>Meleagris</taxon>
    </lineage>
</organism>
<dbReference type="Gene3D" id="2.60.120.200">
    <property type="match status" value="1"/>
</dbReference>
<dbReference type="SMART" id="SM00137">
    <property type="entry name" value="MAM"/>
    <property type="match status" value="1"/>
</dbReference>
<evidence type="ECO:0000256" key="1">
    <source>
        <dbReference type="SAM" id="Phobius"/>
    </source>
</evidence>
<dbReference type="Ensembl" id="ENSMGAT00000036883.1">
    <property type="protein sequence ID" value="ENSMGAP00000029202.1"/>
    <property type="gene ID" value="ENSMGAG00000018445.1"/>
</dbReference>
<keyword evidence="4" id="KW-1185">Reference proteome</keyword>
<dbReference type="Pfam" id="PF00629">
    <property type="entry name" value="MAM"/>
    <property type="match status" value="1"/>
</dbReference>
<keyword evidence="1" id="KW-0472">Membrane</keyword>
<dbReference type="GeneTree" id="ENSGT00940000158809"/>
<feature type="domain" description="MAM" evidence="2">
    <location>
        <begin position="56"/>
        <end position="228"/>
    </location>
</feature>
<dbReference type="InParanoid" id="A0A803YBQ5"/>
<evidence type="ECO:0000259" key="2">
    <source>
        <dbReference type="PROSITE" id="PS50060"/>
    </source>
</evidence>
<accession>A0A803YBQ5</accession>
<dbReference type="AlphaFoldDB" id="A0A803YBQ5"/>
<feature type="transmembrane region" description="Helical" evidence="1">
    <location>
        <begin position="140"/>
        <end position="162"/>
    </location>
</feature>